<dbReference type="Proteomes" id="UP000008130">
    <property type="component" value="Chromosome"/>
</dbReference>
<dbReference type="AlphaFoldDB" id="F2J0W0"/>
<dbReference type="Gene3D" id="3.40.50.10420">
    <property type="entry name" value="NagB/RpiA/CoA transferase-like"/>
    <property type="match status" value="1"/>
</dbReference>
<dbReference type="InterPro" id="IPR003741">
    <property type="entry name" value="LUD_dom"/>
</dbReference>
<proteinExistence type="predicted"/>
<evidence type="ECO:0000259" key="1">
    <source>
        <dbReference type="Pfam" id="PF02589"/>
    </source>
</evidence>
<dbReference type="eggNOG" id="COG1556">
    <property type="taxonomic scope" value="Bacteria"/>
</dbReference>
<dbReference type="InterPro" id="IPR024185">
    <property type="entry name" value="FTHF_cligase-like_sf"/>
</dbReference>
<dbReference type="PANTHER" id="PTHR43682:SF1">
    <property type="entry name" value="LACTATE UTILIZATION PROTEIN C"/>
    <property type="match status" value="1"/>
</dbReference>
<evidence type="ECO:0000313" key="2">
    <source>
        <dbReference type="EMBL" id="ADZ71906.1"/>
    </source>
</evidence>
<dbReference type="KEGG" id="pgv:SL003B_3484"/>
<gene>
    <name evidence="2" type="ordered locus">SL003B_3484</name>
</gene>
<dbReference type="Pfam" id="PF02589">
    <property type="entry name" value="LUD_dom"/>
    <property type="match status" value="1"/>
</dbReference>
<feature type="domain" description="LUD" evidence="1">
    <location>
        <begin position="103"/>
        <end position="224"/>
    </location>
</feature>
<dbReference type="RefSeq" id="WP_013654215.1">
    <property type="nucleotide sequence ID" value="NC_015259.1"/>
</dbReference>
<dbReference type="STRING" id="991905.SL003B_3484"/>
<sequence length="235" mass="24725">MTTTARTAILAKIRASLGRKGSDPDRRAAVAARLADAPRGLVPARGQLPPEDRVELFVRMAESVQASTERLASAEAVPAAISAYLRQKNLPHQIRIGADPRLAELDWTAAAGLEVTRGHARASDLVTVSHALAGVAETGTLALVSGTDNPTTLNFLPEHHIVVIPAANILGDLESVWDRLRTIYGKGTMPRTVNFITGPSRSADIEQTLLLGAHGPRALHILVVGPAVSGTQSGA</sequence>
<dbReference type="HOGENOM" id="CLU_090664_3_0_5"/>
<dbReference type="OrthoDB" id="9794157at2"/>
<dbReference type="InterPro" id="IPR037171">
    <property type="entry name" value="NagB/RpiA_transferase-like"/>
</dbReference>
<dbReference type="PANTHER" id="PTHR43682">
    <property type="entry name" value="LACTATE UTILIZATION PROTEIN C"/>
    <property type="match status" value="1"/>
</dbReference>
<reference evidence="2" key="1">
    <citation type="journal article" date="2011" name="J. Bacteriol.">
        <title>Complete genome sequence of Polymorphum gilvum SL003B-26A1T, a crude oil-degrading bacterium from oil-polluted saline soil.</title>
        <authorList>
            <person name="Li S.G."/>
            <person name="Tang Y.Q."/>
            <person name="Nie Y."/>
            <person name="Cai M."/>
            <person name="Wu X.L."/>
        </authorList>
    </citation>
    <scope>NUCLEOTIDE SEQUENCE [LARGE SCALE GENOMIC DNA]</scope>
    <source>
        <strain evidence="2">SL003B-26A1</strain>
    </source>
</reference>
<dbReference type="SUPFAM" id="SSF100950">
    <property type="entry name" value="NagB/RpiA/CoA transferase-like"/>
    <property type="match status" value="1"/>
</dbReference>
<evidence type="ECO:0000313" key="3">
    <source>
        <dbReference type="Proteomes" id="UP000008130"/>
    </source>
</evidence>
<organism evidence="2 3">
    <name type="scientific">Polymorphum gilvum (strain LMG 25793 / CGMCC 1.9160 / SL003B-26A1)</name>
    <dbReference type="NCBI Taxonomy" id="991905"/>
    <lineage>
        <taxon>Bacteria</taxon>
        <taxon>Pseudomonadati</taxon>
        <taxon>Pseudomonadota</taxon>
        <taxon>Alphaproteobacteria</taxon>
        <taxon>Rhodobacterales</taxon>
        <taxon>Paracoccaceae</taxon>
        <taxon>Polymorphum</taxon>
    </lineage>
</organism>
<dbReference type="EMBL" id="CP002568">
    <property type="protein sequence ID" value="ADZ71906.1"/>
    <property type="molecule type" value="Genomic_DNA"/>
</dbReference>
<keyword evidence="3" id="KW-1185">Reference proteome</keyword>
<name>F2J0W0_POLGS</name>
<dbReference type="PATRIC" id="fig|991905.3.peg.3598"/>
<accession>F2J0W0</accession>
<protein>
    <recommendedName>
        <fullName evidence="1">LUD domain-containing protein</fullName>
    </recommendedName>
</protein>